<evidence type="ECO:0000313" key="2">
    <source>
        <dbReference type="Proteomes" id="UP000054783"/>
    </source>
</evidence>
<comment type="caution">
    <text evidence="1">The sequence shown here is derived from an EMBL/GenBank/DDBJ whole genome shotgun (WGS) entry which is preliminary data.</text>
</comment>
<keyword evidence="2" id="KW-1185">Reference proteome</keyword>
<gene>
    <name evidence="1" type="ORF">T12_12776</name>
</gene>
<evidence type="ECO:0000313" key="1">
    <source>
        <dbReference type="EMBL" id="KRY07131.1"/>
    </source>
</evidence>
<dbReference type="Proteomes" id="UP000054783">
    <property type="component" value="Unassembled WGS sequence"/>
</dbReference>
<dbReference type="AlphaFoldDB" id="A0A0V0Z3Z4"/>
<name>A0A0V0Z3Z4_9BILA</name>
<reference evidence="1 2" key="1">
    <citation type="submission" date="2015-01" db="EMBL/GenBank/DDBJ databases">
        <title>Evolution of Trichinella species and genotypes.</title>
        <authorList>
            <person name="Korhonen P.K."/>
            <person name="Edoardo P."/>
            <person name="Giuseppe L.R."/>
            <person name="Gasser R.B."/>
        </authorList>
    </citation>
    <scope>NUCLEOTIDE SEQUENCE [LARGE SCALE GENOMIC DNA]</scope>
    <source>
        <strain evidence="1">ISS2496</strain>
    </source>
</reference>
<accession>A0A0V0Z3Z4</accession>
<organism evidence="1 2">
    <name type="scientific">Trichinella patagoniensis</name>
    <dbReference type="NCBI Taxonomy" id="990121"/>
    <lineage>
        <taxon>Eukaryota</taxon>
        <taxon>Metazoa</taxon>
        <taxon>Ecdysozoa</taxon>
        <taxon>Nematoda</taxon>
        <taxon>Enoplea</taxon>
        <taxon>Dorylaimia</taxon>
        <taxon>Trichinellida</taxon>
        <taxon>Trichinellidae</taxon>
        <taxon>Trichinella</taxon>
    </lineage>
</organism>
<proteinExistence type="predicted"/>
<protein>
    <submittedName>
        <fullName evidence="1">Uncharacterized protein</fullName>
    </submittedName>
</protein>
<sequence>MDYIINIELVHTPALSCAGFRIHHTSLVVRVAISAFGIFVEYYVSSTLMNAFFGNYPLLNMWFPYKDFASINTSSQSTTTSYNFSSGFIDAVKGNMAK</sequence>
<dbReference type="EMBL" id="JYDQ01000543">
    <property type="protein sequence ID" value="KRY07131.1"/>
    <property type="molecule type" value="Genomic_DNA"/>
</dbReference>